<dbReference type="EMBL" id="JALNTZ010000005">
    <property type="protein sequence ID" value="KAJ3650893.1"/>
    <property type="molecule type" value="Genomic_DNA"/>
</dbReference>
<dbReference type="GO" id="GO:0007623">
    <property type="term" value="P:circadian rhythm"/>
    <property type="evidence" value="ECO:0007669"/>
    <property type="project" value="UniProtKB-ARBA"/>
</dbReference>
<name>A0AA38I4H9_9CUCU</name>
<dbReference type="Pfam" id="PF06585">
    <property type="entry name" value="JHBP"/>
    <property type="match status" value="1"/>
</dbReference>
<proteinExistence type="inferred from homology"/>
<dbReference type="SMART" id="SM00700">
    <property type="entry name" value="JHBP"/>
    <property type="match status" value="1"/>
</dbReference>
<evidence type="ECO:0000256" key="4">
    <source>
        <dbReference type="SAM" id="SignalP"/>
    </source>
</evidence>
<keyword evidence="1 4" id="KW-0732">Signal</keyword>
<keyword evidence="6" id="KW-1185">Reference proteome</keyword>
<feature type="signal peptide" evidence="4">
    <location>
        <begin position="1"/>
        <end position="16"/>
    </location>
</feature>
<evidence type="ECO:0000256" key="3">
    <source>
        <dbReference type="ARBA" id="ARBA00060902"/>
    </source>
</evidence>
<protein>
    <submittedName>
        <fullName evidence="5">Uncharacterized protein</fullName>
    </submittedName>
</protein>
<dbReference type="InterPro" id="IPR038606">
    <property type="entry name" value="To_sf"/>
</dbReference>
<sequence length="244" mass="27286">MKIVPALLLLVVYSQAAKFPPNFKKCNRKEPDLDKCMKEAAQIGLAQGFKHYPQIGLASFEPLEVSELKIGAGSQSVVNVEQNFKNCKFYGINGAKIDEFKFDLEGKFVKGKGVIPEIKMLCDYELNGKVLLLPIVGTGPSTVILRNINVTLLFDYVEVPKNGKTYLRFTANELTLDPDFVYFNFENLFNGDKQLGDGINNVLNENYKEVYADVKPGYEKGLGLILEQILNNVFSKVSLEEALD</sequence>
<evidence type="ECO:0000313" key="6">
    <source>
        <dbReference type="Proteomes" id="UP001168821"/>
    </source>
</evidence>
<keyword evidence="2" id="KW-0090">Biological rhythms</keyword>
<dbReference type="PANTHER" id="PTHR11008:SF32">
    <property type="entry name" value="CIRCADIAN CLOCK-CONTROLLED PROTEIN DAYWAKE-RELATED"/>
    <property type="match status" value="1"/>
</dbReference>
<dbReference type="GO" id="GO:0005615">
    <property type="term" value="C:extracellular space"/>
    <property type="evidence" value="ECO:0007669"/>
    <property type="project" value="TreeGrafter"/>
</dbReference>
<dbReference type="AlphaFoldDB" id="A0AA38I4H9"/>
<dbReference type="FunFam" id="3.15.10.30:FF:000001">
    <property type="entry name" value="Takeout-like protein 1"/>
    <property type="match status" value="1"/>
</dbReference>
<comment type="caution">
    <text evidence="5">The sequence shown here is derived from an EMBL/GenBank/DDBJ whole genome shotgun (WGS) entry which is preliminary data.</text>
</comment>
<comment type="similarity">
    <text evidence="3">Belongs to the TO family.</text>
</comment>
<dbReference type="PANTHER" id="PTHR11008">
    <property type="entry name" value="PROTEIN TAKEOUT-LIKE PROTEIN"/>
    <property type="match status" value="1"/>
</dbReference>
<dbReference type="Gene3D" id="3.15.10.30">
    <property type="entry name" value="Haemolymph juvenile hormone binding protein"/>
    <property type="match status" value="1"/>
</dbReference>
<reference evidence="5" key="1">
    <citation type="journal article" date="2023" name="G3 (Bethesda)">
        <title>Whole genome assemblies of Zophobas morio and Tenebrio molitor.</title>
        <authorList>
            <person name="Kaur S."/>
            <person name="Stinson S.A."/>
            <person name="diCenzo G.C."/>
        </authorList>
    </citation>
    <scope>NUCLEOTIDE SEQUENCE</scope>
    <source>
        <strain evidence="5">QUZm001</strain>
    </source>
</reference>
<organism evidence="5 6">
    <name type="scientific">Zophobas morio</name>
    <dbReference type="NCBI Taxonomy" id="2755281"/>
    <lineage>
        <taxon>Eukaryota</taxon>
        <taxon>Metazoa</taxon>
        <taxon>Ecdysozoa</taxon>
        <taxon>Arthropoda</taxon>
        <taxon>Hexapoda</taxon>
        <taxon>Insecta</taxon>
        <taxon>Pterygota</taxon>
        <taxon>Neoptera</taxon>
        <taxon>Endopterygota</taxon>
        <taxon>Coleoptera</taxon>
        <taxon>Polyphaga</taxon>
        <taxon>Cucujiformia</taxon>
        <taxon>Tenebrionidae</taxon>
        <taxon>Zophobas</taxon>
    </lineage>
</organism>
<feature type="chain" id="PRO_5041395326" evidence="4">
    <location>
        <begin position="17"/>
        <end position="244"/>
    </location>
</feature>
<dbReference type="Proteomes" id="UP001168821">
    <property type="component" value="Unassembled WGS sequence"/>
</dbReference>
<gene>
    <name evidence="5" type="ORF">Zmor_016968</name>
</gene>
<evidence type="ECO:0000256" key="1">
    <source>
        <dbReference type="ARBA" id="ARBA00022729"/>
    </source>
</evidence>
<dbReference type="InterPro" id="IPR010562">
    <property type="entry name" value="Haemolymph_juvenile_hormone-bd"/>
</dbReference>
<evidence type="ECO:0000256" key="2">
    <source>
        <dbReference type="ARBA" id="ARBA00023108"/>
    </source>
</evidence>
<evidence type="ECO:0000313" key="5">
    <source>
        <dbReference type="EMBL" id="KAJ3650893.1"/>
    </source>
</evidence>
<accession>A0AA38I4H9</accession>